<organism evidence="1 2">
    <name type="scientific">Dyella agri</name>
    <dbReference type="NCBI Taxonomy" id="1926869"/>
    <lineage>
        <taxon>Bacteria</taxon>
        <taxon>Pseudomonadati</taxon>
        <taxon>Pseudomonadota</taxon>
        <taxon>Gammaproteobacteria</taxon>
        <taxon>Lysobacterales</taxon>
        <taxon>Rhodanobacteraceae</taxon>
        <taxon>Dyella</taxon>
    </lineage>
</organism>
<comment type="caution">
    <text evidence="1">The sequence shown here is derived from an EMBL/GenBank/DDBJ whole genome shotgun (WGS) entry which is preliminary data.</text>
</comment>
<sequence length="110" mass="11933">MAAPEANAADTSRAIKLLRNVVFAFMSVNPSFGGWQVESLLQETYPCTAEGRIRASWPTVEDRPSALEISEPLEASIRIVVRLAGTTQRTARPCIELTVAMMVATASIQP</sequence>
<reference evidence="1 2" key="1">
    <citation type="submission" date="2020-10" db="EMBL/GenBank/DDBJ databases">
        <title>Phylogeny of dyella-like bacteria.</title>
        <authorList>
            <person name="Fu J."/>
        </authorList>
    </citation>
    <scope>NUCLEOTIDE SEQUENCE [LARGE SCALE GENOMIC DNA]</scope>
    <source>
        <strain evidence="1 2">DKC-1</strain>
    </source>
</reference>
<gene>
    <name evidence="1" type="ORF">ISP14_08970</name>
</gene>
<evidence type="ECO:0000313" key="2">
    <source>
        <dbReference type="Proteomes" id="UP001620397"/>
    </source>
</evidence>
<accession>A0ABW8KFL1</accession>
<proteinExistence type="predicted"/>
<name>A0ABW8KFL1_9GAMM</name>
<dbReference type="EMBL" id="JADIKL010000004">
    <property type="protein sequence ID" value="MFK2930922.1"/>
    <property type="molecule type" value="Genomic_DNA"/>
</dbReference>
<protein>
    <submittedName>
        <fullName evidence="1">Uncharacterized protein</fullName>
    </submittedName>
</protein>
<evidence type="ECO:0000313" key="1">
    <source>
        <dbReference type="EMBL" id="MFK2930922.1"/>
    </source>
</evidence>
<dbReference type="Proteomes" id="UP001620397">
    <property type="component" value="Unassembled WGS sequence"/>
</dbReference>
<dbReference type="RefSeq" id="WP_404538358.1">
    <property type="nucleotide sequence ID" value="NZ_JADIKL010000004.1"/>
</dbReference>
<keyword evidence="2" id="KW-1185">Reference proteome</keyword>